<dbReference type="InterPro" id="IPR013149">
    <property type="entry name" value="ADH-like_C"/>
</dbReference>
<feature type="domain" description="Enoyl reductase (ER)" evidence="6">
    <location>
        <begin position="23"/>
        <end position="367"/>
    </location>
</feature>
<protein>
    <recommendedName>
        <fullName evidence="6">Enoyl reductase (ER) domain-containing protein</fullName>
    </recommendedName>
</protein>
<evidence type="ECO:0000256" key="1">
    <source>
        <dbReference type="ARBA" id="ARBA00001947"/>
    </source>
</evidence>
<dbReference type="EMBL" id="JAZHXI010000004">
    <property type="protein sequence ID" value="KAL2071970.1"/>
    <property type="molecule type" value="Genomic_DNA"/>
</dbReference>
<evidence type="ECO:0000259" key="6">
    <source>
        <dbReference type="SMART" id="SM00829"/>
    </source>
</evidence>
<evidence type="ECO:0000313" key="7">
    <source>
        <dbReference type="EMBL" id="KAL2071970.1"/>
    </source>
</evidence>
<dbReference type="InterPro" id="IPR011032">
    <property type="entry name" value="GroES-like_sf"/>
</dbReference>
<evidence type="ECO:0000313" key="8">
    <source>
        <dbReference type="Proteomes" id="UP001595075"/>
    </source>
</evidence>
<evidence type="ECO:0000256" key="4">
    <source>
        <dbReference type="ARBA" id="ARBA00022833"/>
    </source>
</evidence>
<dbReference type="InterPro" id="IPR036291">
    <property type="entry name" value="NAD(P)-bd_dom_sf"/>
</dbReference>
<dbReference type="Gene3D" id="3.40.50.720">
    <property type="entry name" value="NAD(P)-binding Rossmann-like Domain"/>
    <property type="match status" value="1"/>
</dbReference>
<keyword evidence="4" id="KW-0862">Zinc</keyword>
<dbReference type="SUPFAM" id="SSF51735">
    <property type="entry name" value="NAD(P)-binding Rossmann-fold domains"/>
    <property type="match status" value="1"/>
</dbReference>
<gene>
    <name evidence="7" type="ORF">VTL71DRAFT_11313</name>
</gene>
<dbReference type="PANTHER" id="PTHR43350:SF2">
    <property type="entry name" value="GROES-LIKE ZINC-BINDING ALCOHOL DEHYDROGENASE FAMILY PROTEIN"/>
    <property type="match status" value="1"/>
</dbReference>
<comment type="caution">
    <text evidence="7">The sequence shown here is derived from an EMBL/GenBank/DDBJ whole genome shotgun (WGS) entry which is preliminary data.</text>
</comment>
<name>A0ABR4CPW5_9HELO</name>
<proteinExistence type="inferred from homology"/>
<dbReference type="Pfam" id="PF00107">
    <property type="entry name" value="ADH_zinc_N"/>
    <property type="match status" value="1"/>
</dbReference>
<dbReference type="SMART" id="SM00829">
    <property type="entry name" value="PKS_ER"/>
    <property type="match status" value="1"/>
</dbReference>
<dbReference type="Proteomes" id="UP001595075">
    <property type="component" value="Unassembled WGS sequence"/>
</dbReference>
<reference evidence="7 8" key="1">
    <citation type="journal article" date="2024" name="Commun. Biol.">
        <title>Comparative genomic analysis of thermophilic fungi reveals convergent evolutionary adaptations and gene losses.</title>
        <authorList>
            <person name="Steindorff A.S."/>
            <person name="Aguilar-Pontes M.V."/>
            <person name="Robinson A.J."/>
            <person name="Andreopoulos B."/>
            <person name="LaButti K."/>
            <person name="Kuo A."/>
            <person name="Mondo S."/>
            <person name="Riley R."/>
            <person name="Otillar R."/>
            <person name="Haridas S."/>
            <person name="Lipzen A."/>
            <person name="Grimwood J."/>
            <person name="Schmutz J."/>
            <person name="Clum A."/>
            <person name="Reid I.D."/>
            <person name="Moisan M.C."/>
            <person name="Butler G."/>
            <person name="Nguyen T.T.M."/>
            <person name="Dewar K."/>
            <person name="Conant G."/>
            <person name="Drula E."/>
            <person name="Henrissat B."/>
            <person name="Hansel C."/>
            <person name="Singer S."/>
            <person name="Hutchinson M.I."/>
            <person name="de Vries R.P."/>
            <person name="Natvig D.O."/>
            <person name="Powell A.J."/>
            <person name="Tsang A."/>
            <person name="Grigoriev I.V."/>
        </authorList>
    </citation>
    <scope>NUCLEOTIDE SEQUENCE [LARGE SCALE GENOMIC DNA]</scope>
    <source>
        <strain evidence="7 8">CBS 494.80</strain>
    </source>
</reference>
<dbReference type="Gene3D" id="3.90.180.10">
    <property type="entry name" value="Medium-chain alcohol dehydrogenases, catalytic domain"/>
    <property type="match status" value="2"/>
</dbReference>
<evidence type="ECO:0000256" key="3">
    <source>
        <dbReference type="ARBA" id="ARBA00022723"/>
    </source>
</evidence>
<dbReference type="PANTHER" id="PTHR43350">
    <property type="entry name" value="NAD-DEPENDENT ALCOHOL DEHYDROGENASE"/>
    <property type="match status" value="1"/>
</dbReference>
<sequence length="371" mass="39471">MISKEYSTSTNIETVALVVKQAGADFKLTPVIFDEIRSDEYLIEMKFSGICRTDILMQKGLFGGSCSYPAIFGHEGAESGMRFFSLSRPVGTASVAMKDTLPSVGISLNATSLPKGTATEKSAARTLDGLPVGANFFGHSSFAKLSVVHDQCVVKYPYDDTETMGLYAGAGCGFQTGAGAILNMLKPKSHQSLVIFGLGGVGLSALMAAKILELNTIIAVDVVESKLELAKELGATHTINSQSTNVLAEVQEITGRGAAFAIDCTGDPKMIELTIDCIHPFGTAGSIGDAPAGAKIQIDALNFMVLGKKFIGLVEGDSVPEVFIPELVRLHRAGKFPVDSLVTIYSIKDFDQALKDMEEGKNIKTVIRWDA</sequence>
<dbReference type="CDD" id="cd08278">
    <property type="entry name" value="benzyl_alcohol_DH"/>
    <property type="match status" value="1"/>
</dbReference>
<dbReference type="InterPro" id="IPR020843">
    <property type="entry name" value="ER"/>
</dbReference>
<dbReference type="SUPFAM" id="SSF50129">
    <property type="entry name" value="GroES-like"/>
    <property type="match status" value="1"/>
</dbReference>
<comment type="cofactor">
    <cofactor evidence="1">
        <name>Zn(2+)</name>
        <dbReference type="ChEBI" id="CHEBI:29105"/>
    </cofactor>
</comment>
<evidence type="ECO:0000256" key="2">
    <source>
        <dbReference type="ARBA" id="ARBA00008072"/>
    </source>
</evidence>
<keyword evidence="5" id="KW-0560">Oxidoreductase</keyword>
<accession>A0ABR4CPW5</accession>
<keyword evidence="8" id="KW-1185">Reference proteome</keyword>
<evidence type="ECO:0000256" key="5">
    <source>
        <dbReference type="ARBA" id="ARBA00023002"/>
    </source>
</evidence>
<organism evidence="7 8">
    <name type="scientific">Oculimacula yallundae</name>
    <dbReference type="NCBI Taxonomy" id="86028"/>
    <lineage>
        <taxon>Eukaryota</taxon>
        <taxon>Fungi</taxon>
        <taxon>Dikarya</taxon>
        <taxon>Ascomycota</taxon>
        <taxon>Pezizomycotina</taxon>
        <taxon>Leotiomycetes</taxon>
        <taxon>Helotiales</taxon>
        <taxon>Ploettnerulaceae</taxon>
        <taxon>Oculimacula</taxon>
    </lineage>
</organism>
<keyword evidence="3" id="KW-0479">Metal-binding</keyword>
<comment type="similarity">
    <text evidence="2">Belongs to the zinc-containing alcohol dehydrogenase family.</text>
</comment>